<comment type="subcellular location">
    <subcellularLocation>
        <location evidence="1">Cell outer membrane</location>
    </subcellularLocation>
</comment>
<keyword evidence="2 4" id="KW-0472">Membrane</keyword>
<accession>A0A2T1AN26</accession>
<feature type="region of interest" description="Disordered" evidence="5">
    <location>
        <begin position="598"/>
        <end position="640"/>
    </location>
</feature>
<sequence>MRLSSLLLSTAAFAGAAGLSLVVAGFAATALEDNSEIVVRRTLDEAGLSWAEVVADGLRVELSGVAPDEAKRFTAISRVGAVVDATRIIDMMEITPSKGIAPPRFSTEILRNDAGISIIGLIPAASNHAALIKRLSAIRGTPQVTDFVETADHPMPKGWADAMAYALKALALLPRTKISVEAGAVRITAIADSPEAKKQLETELNRMLPPNVHVTLDIAAPRPVISPFTLRYVLGPQGGRFDACSAESEDSRRRILKAAKDAELRVETECTIGLGVPSASWSRAVEVGLSALKELGQGSITYSNGEVTLVAAQGTAQARFDHVVGELENALPQVFVLHAVLPEPEEQTSDATPEFSATLSPEGQVQLRGRLSDDAQRRTVDSYAKARFGTGAIHLATRNVPDLPAAWPIRVLAALDALAQLERGAVTVTPDLVTVRGMTHLENASAEISRMLSAKLGEAEDYELDITYEAPPEPEDRLMAPALCEAELAAIQRADKIAFEPGSATVAADSARVIDKIAKLLQQCGEIPLEIQGHTDSQGREEMNQNLSQARAQSVLNALRARRILTGSFVAKGYGEDTPIATNDTEEGREANRRIEFRLIESELPEASGDDAAPDTDDTAEPDDAEADSTDAGTNEETDG</sequence>
<dbReference type="PROSITE" id="PS51123">
    <property type="entry name" value="OMPA_2"/>
    <property type="match status" value="1"/>
</dbReference>
<reference evidence="8 9" key="1">
    <citation type="submission" date="2018-03" db="EMBL/GenBank/DDBJ databases">
        <title>Genomic Encyclopedia of Archaeal and Bacterial Type Strains, Phase II (KMG-II): from individual species to whole genera.</title>
        <authorList>
            <person name="Goeker M."/>
        </authorList>
    </citation>
    <scope>NUCLEOTIDE SEQUENCE [LARGE SCALE GENOMIC DNA]</scope>
    <source>
        <strain evidence="8 9">DSM 25328</strain>
    </source>
</reference>
<evidence type="ECO:0000256" key="2">
    <source>
        <dbReference type="ARBA" id="ARBA00023136"/>
    </source>
</evidence>
<name>A0A2T1AN26_TRISK</name>
<dbReference type="CDD" id="cd07185">
    <property type="entry name" value="OmpA_C-like"/>
    <property type="match status" value="1"/>
</dbReference>
<feature type="domain" description="OmpA-like" evidence="7">
    <location>
        <begin position="486"/>
        <end position="603"/>
    </location>
</feature>
<dbReference type="RefSeq" id="WP_106161583.1">
    <property type="nucleotide sequence ID" value="NZ_PVUF01000001.1"/>
</dbReference>
<dbReference type="InterPro" id="IPR050330">
    <property type="entry name" value="Bact_OuterMem_StrucFunc"/>
</dbReference>
<dbReference type="PRINTS" id="PR01021">
    <property type="entry name" value="OMPADOMAIN"/>
</dbReference>
<organism evidence="8 9">
    <name type="scientific">Tritonibacter scottomollicae</name>
    <name type="common">Epibacterium scottomollicae</name>
    <dbReference type="NCBI Taxonomy" id="483013"/>
    <lineage>
        <taxon>Bacteria</taxon>
        <taxon>Pseudomonadati</taxon>
        <taxon>Pseudomonadota</taxon>
        <taxon>Alphaproteobacteria</taxon>
        <taxon>Rhodobacterales</taxon>
        <taxon>Paracoccaceae</taxon>
        <taxon>Tritonibacter</taxon>
    </lineage>
</organism>
<feature type="chain" id="PRO_5015455939" evidence="6">
    <location>
        <begin position="17"/>
        <end position="640"/>
    </location>
</feature>
<dbReference type="Pfam" id="PF00691">
    <property type="entry name" value="OmpA"/>
    <property type="match status" value="1"/>
</dbReference>
<dbReference type="Gene3D" id="3.30.1330.60">
    <property type="entry name" value="OmpA-like domain"/>
    <property type="match status" value="1"/>
</dbReference>
<evidence type="ECO:0000256" key="1">
    <source>
        <dbReference type="ARBA" id="ARBA00004442"/>
    </source>
</evidence>
<feature type="signal peptide" evidence="6">
    <location>
        <begin position="1"/>
        <end position="16"/>
    </location>
</feature>
<evidence type="ECO:0000256" key="5">
    <source>
        <dbReference type="SAM" id="MobiDB-lite"/>
    </source>
</evidence>
<dbReference type="Proteomes" id="UP000237718">
    <property type="component" value="Unassembled WGS sequence"/>
</dbReference>
<dbReference type="PANTHER" id="PTHR30329">
    <property type="entry name" value="STATOR ELEMENT OF FLAGELLAR MOTOR COMPLEX"/>
    <property type="match status" value="1"/>
</dbReference>
<evidence type="ECO:0000259" key="7">
    <source>
        <dbReference type="PROSITE" id="PS51123"/>
    </source>
</evidence>
<feature type="compositionally biased region" description="Acidic residues" evidence="5">
    <location>
        <begin position="608"/>
        <end position="640"/>
    </location>
</feature>
<dbReference type="GO" id="GO:0009279">
    <property type="term" value="C:cell outer membrane"/>
    <property type="evidence" value="ECO:0007669"/>
    <property type="project" value="UniProtKB-SubCell"/>
</dbReference>
<comment type="caution">
    <text evidence="8">The sequence shown here is derived from an EMBL/GenBank/DDBJ whole genome shotgun (WGS) entry which is preliminary data.</text>
</comment>
<dbReference type="AlphaFoldDB" id="A0A2T1AN26"/>
<dbReference type="EMBL" id="PVUF01000001">
    <property type="protein sequence ID" value="PRZ49952.1"/>
    <property type="molecule type" value="Genomic_DNA"/>
</dbReference>
<dbReference type="InterPro" id="IPR036737">
    <property type="entry name" value="OmpA-like_sf"/>
</dbReference>
<gene>
    <name evidence="8" type="ORF">CLV89_101168</name>
</gene>
<protein>
    <submittedName>
        <fullName evidence="8">OOP family OmpA-OmpF porin</fullName>
    </submittedName>
</protein>
<dbReference type="Gene3D" id="3.40.1520.20">
    <property type="match status" value="3"/>
</dbReference>
<proteinExistence type="predicted"/>
<evidence type="ECO:0000256" key="4">
    <source>
        <dbReference type="PROSITE-ProRule" id="PRU00473"/>
    </source>
</evidence>
<evidence type="ECO:0000256" key="6">
    <source>
        <dbReference type="SAM" id="SignalP"/>
    </source>
</evidence>
<evidence type="ECO:0000313" key="9">
    <source>
        <dbReference type="Proteomes" id="UP000237718"/>
    </source>
</evidence>
<evidence type="ECO:0000313" key="8">
    <source>
        <dbReference type="EMBL" id="PRZ49952.1"/>
    </source>
</evidence>
<dbReference type="InterPro" id="IPR006665">
    <property type="entry name" value="OmpA-like"/>
</dbReference>
<evidence type="ECO:0000256" key="3">
    <source>
        <dbReference type="ARBA" id="ARBA00023237"/>
    </source>
</evidence>
<dbReference type="InterPro" id="IPR006664">
    <property type="entry name" value="OMP_bac"/>
</dbReference>
<dbReference type="SUPFAM" id="SSF103088">
    <property type="entry name" value="OmpA-like"/>
    <property type="match status" value="1"/>
</dbReference>
<dbReference type="OrthoDB" id="5525824at2"/>
<dbReference type="PANTHER" id="PTHR30329:SF21">
    <property type="entry name" value="LIPOPROTEIN YIAD-RELATED"/>
    <property type="match status" value="1"/>
</dbReference>
<keyword evidence="3" id="KW-0998">Cell outer membrane</keyword>
<keyword evidence="6" id="KW-0732">Signal</keyword>